<protein>
    <submittedName>
        <fullName evidence="1">Uncharacterized protein</fullName>
    </submittedName>
</protein>
<sequence>MSAWQRRSPEVAVAGQVGGDWQIGVAYDAKWARLLPGGLWAIVIRTCFRQENDGGELLTTDTDYSVRDHADASGDAEIASNGRVFGTDRPGRFTDADVQAEARYARAPTDAEWNAAMPDWTVAR</sequence>
<reference evidence="1" key="1">
    <citation type="submission" date="2021-04" db="EMBL/GenBank/DDBJ databases">
        <title>Biosynthetic gene clusters of Dactylosporangioum roseum.</title>
        <authorList>
            <person name="Hartkoorn R.C."/>
            <person name="Beaudoing E."/>
            <person name="Hot D."/>
            <person name="Moureu S."/>
        </authorList>
    </citation>
    <scope>NUCLEOTIDE SEQUENCE</scope>
    <source>
        <strain evidence="1">NRRL B-16295</strain>
    </source>
</reference>
<dbReference type="EMBL" id="CP073721">
    <property type="protein sequence ID" value="UWZ37830.1"/>
    <property type="molecule type" value="Genomic_DNA"/>
</dbReference>
<keyword evidence="2" id="KW-1185">Reference proteome</keyword>
<proteinExistence type="predicted"/>
<gene>
    <name evidence="1" type="ORF">Drose_06030</name>
</gene>
<dbReference type="Proteomes" id="UP001058271">
    <property type="component" value="Chromosome"/>
</dbReference>
<evidence type="ECO:0000313" key="2">
    <source>
        <dbReference type="Proteomes" id="UP001058271"/>
    </source>
</evidence>
<name>A0ABY5ZA16_9ACTN</name>
<dbReference type="RefSeq" id="WP_260727193.1">
    <property type="nucleotide sequence ID" value="NZ_BAAABS010000033.1"/>
</dbReference>
<organism evidence="1 2">
    <name type="scientific">Dactylosporangium roseum</name>
    <dbReference type="NCBI Taxonomy" id="47989"/>
    <lineage>
        <taxon>Bacteria</taxon>
        <taxon>Bacillati</taxon>
        <taxon>Actinomycetota</taxon>
        <taxon>Actinomycetes</taxon>
        <taxon>Micromonosporales</taxon>
        <taxon>Micromonosporaceae</taxon>
        <taxon>Dactylosporangium</taxon>
    </lineage>
</organism>
<accession>A0ABY5ZA16</accession>
<evidence type="ECO:0000313" key="1">
    <source>
        <dbReference type="EMBL" id="UWZ37830.1"/>
    </source>
</evidence>